<dbReference type="InterPro" id="IPR002559">
    <property type="entry name" value="Transposase_11"/>
</dbReference>
<accession>A0A2A4YKV6</accession>
<proteinExistence type="predicted"/>
<evidence type="ECO:0000259" key="1">
    <source>
        <dbReference type="Pfam" id="PF01609"/>
    </source>
</evidence>
<dbReference type="PANTHER" id="PTHR34631:SF3">
    <property type="entry name" value="ISSOD12 TRANSPOSASE TNPA_ISSOD12"/>
    <property type="match status" value="1"/>
</dbReference>
<evidence type="ECO:0000313" key="2">
    <source>
        <dbReference type="EMBL" id="PCI95240.1"/>
    </source>
</evidence>
<dbReference type="Pfam" id="PF01609">
    <property type="entry name" value="DDE_Tnp_1"/>
    <property type="match status" value="1"/>
</dbReference>
<gene>
    <name evidence="2" type="ORF">COB11_02770</name>
</gene>
<feature type="domain" description="Transposase IS4-like" evidence="1">
    <location>
        <begin position="27"/>
        <end position="206"/>
    </location>
</feature>
<name>A0A2A4YKV6_UNCAE</name>
<evidence type="ECO:0000313" key="3">
    <source>
        <dbReference type="Proteomes" id="UP000217838"/>
    </source>
</evidence>
<sequence>MELPTYSLICKKASKIAKNIPSLPRSKSHIVILDASGLKVYGEGEWKRKIHGRGRPRKWVKLHIAIDKDIQDILANITTTSNTADITQTKPLLDEIRGKTKIVLADGAYDGERKEFEKRGIKGLVPPSRNAKYRKSDNERDRAILEIQGLGGGERARSLWGKLTGYNYRVLAETAFSRMKRLFGERLFSRKFDKQQIENMLRCQLINKINTFDNVEN</sequence>
<dbReference type="EMBL" id="NVUU01000025">
    <property type="protein sequence ID" value="PCI95240.1"/>
    <property type="molecule type" value="Genomic_DNA"/>
</dbReference>
<dbReference type="PANTHER" id="PTHR34631">
    <property type="match status" value="1"/>
</dbReference>
<dbReference type="GO" id="GO:0004803">
    <property type="term" value="F:transposase activity"/>
    <property type="evidence" value="ECO:0007669"/>
    <property type="project" value="InterPro"/>
</dbReference>
<dbReference type="GO" id="GO:0006313">
    <property type="term" value="P:DNA transposition"/>
    <property type="evidence" value="ECO:0007669"/>
    <property type="project" value="InterPro"/>
</dbReference>
<reference evidence="3" key="1">
    <citation type="submission" date="2017-08" db="EMBL/GenBank/DDBJ databases">
        <title>A dynamic microbial community with high functional redundancy inhabits the cold, oxic subseafloor aquifer.</title>
        <authorList>
            <person name="Tully B.J."/>
            <person name="Wheat C.G."/>
            <person name="Glazer B.T."/>
            <person name="Huber J.A."/>
        </authorList>
    </citation>
    <scope>NUCLEOTIDE SEQUENCE [LARGE SCALE GENOMIC DNA]</scope>
</reference>
<organism evidence="2 3">
    <name type="scientific">Aerophobetes bacterium</name>
    <dbReference type="NCBI Taxonomy" id="2030807"/>
    <lineage>
        <taxon>Bacteria</taxon>
        <taxon>Candidatus Aerophobota</taxon>
    </lineage>
</organism>
<dbReference type="InterPro" id="IPR053172">
    <property type="entry name" value="Tn903_transposase"/>
</dbReference>
<dbReference type="GO" id="GO:0003677">
    <property type="term" value="F:DNA binding"/>
    <property type="evidence" value="ECO:0007669"/>
    <property type="project" value="InterPro"/>
</dbReference>
<protein>
    <submittedName>
        <fullName evidence="2">IS5/IS1182 family transposase</fullName>
    </submittedName>
</protein>
<comment type="caution">
    <text evidence="2">The sequence shown here is derived from an EMBL/GenBank/DDBJ whole genome shotgun (WGS) entry which is preliminary data.</text>
</comment>
<dbReference type="NCBIfam" id="NF033579">
    <property type="entry name" value="transpos_IS5_2"/>
    <property type="match status" value="1"/>
</dbReference>
<dbReference type="AlphaFoldDB" id="A0A2A4YKV6"/>
<dbReference type="Proteomes" id="UP000217838">
    <property type="component" value="Unassembled WGS sequence"/>
</dbReference>
<dbReference type="InterPro" id="IPR053520">
    <property type="entry name" value="Transposase_Tn903"/>
</dbReference>